<dbReference type="AlphaFoldDB" id="A0A7C2SD15"/>
<dbReference type="GO" id="GO:0004798">
    <property type="term" value="F:dTMP kinase activity"/>
    <property type="evidence" value="ECO:0007669"/>
    <property type="project" value="UniProtKB-UniRule"/>
</dbReference>
<dbReference type="GO" id="GO:0006235">
    <property type="term" value="P:dTTP biosynthetic process"/>
    <property type="evidence" value="ECO:0007669"/>
    <property type="project" value="UniProtKB-UniRule"/>
</dbReference>
<evidence type="ECO:0000256" key="3">
    <source>
        <dbReference type="ARBA" id="ARBA00013355"/>
    </source>
</evidence>
<evidence type="ECO:0000259" key="12">
    <source>
        <dbReference type="Pfam" id="PF02223"/>
    </source>
</evidence>
<evidence type="ECO:0000313" key="14">
    <source>
        <dbReference type="EMBL" id="HFW31760.1"/>
    </source>
</evidence>
<evidence type="ECO:0000256" key="8">
    <source>
        <dbReference type="ARBA" id="ARBA00022840"/>
    </source>
</evidence>
<evidence type="ECO:0000256" key="10">
    <source>
        <dbReference type="ARBA" id="ARBA00048743"/>
    </source>
</evidence>
<feature type="domain" description="Thymidylate kinase-like" evidence="12">
    <location>
        <begin position="5"/>
        <end position="180"/>
    </location>
</feature>
<dbReference type="GO" id="GO:0006227">
    <property type="term" value="P:dUDP biosynthetic process"/>
    <property type="evidence" value="ECO:0007669"/>
    <property type="project" value="TreeGrafter"/>
</dbReference>
<name>A0A7C2SD15_ARCFL</name>
<dbReference type="Pfam" id="PF02223">
    <property type="entry name" value="Thymidylate_kin"/>
    <property type="match status" value="1"/>
</dbReference>
<keyword evidence="7 11" id="KW-0418">Kinase</keyword>
<dbReference type="GO" id="GO:0005737">
    <property type="term" value="C:cytoplasm"/>
    <property type="evidence" value="ECO:0007669"/>
    <property type="project" value="TreeGrafter"/>
</dbReference>
<dbReference type="GO" id="GO:0006233">
    <property type="term" value="P:dTDP biosynthetic process"/>
    <property type="evidence" value="ECO:0007669"/>
    <property type="project" value="InterPro"/>
</dbReference>
<dbReference type="InterPro" id="IPR018095">
    <property type="entry name" value="Thymidylate_kin_CS"/>
</dbReference>
<evidence type="ECO:0000256" key="4">
    <source>
        <dbReference type="ARBA" id="ARBA00022679"/>
    </source>
</evidence>
<dbReference type="HAMAP" id="MF_00165">
    <property type="entry name" value="Thymidylate_kinase"/>
    <property type="match status" value="1"/>
</dbReference>
<dbReference type="InterPro" id="IPR018094">
    <property type="entry name" value="Thymidylate_kinase"/>
</dbReference>
<comment type="similarity">
    <text evidence="1 11">Belongs to the thymidylate kinase family.</text>
</comment>
<dbReference type="GO" id="GO:0005524">
    <property type="term" value="F:ATP binding"/>
    <property type="evidence" value="ECO:0007669"/>
    <property type="project" value="UniProtKB-UniRule"/>
</dbReference>
<dbReference type="PANTHER" id="PTHR10344">
    <property type="entry name" value="THYMIDYLATE KINASE"/>
    <property type="match status" value="1"/>
</dbReference>
<organism evidence="13">
    <name type="scientific">Archaeoglobus fulgidus</name>
    <dbReference type="NCBI Taxonomy" id="2234"/>
    <lineage>
        <taxon>Archaea</taxon>
        <taxon>Methanobacteriati</taxon>
        <taxon>Methanobacteriota</taxon>
        <taxon>Archaeoglobi</taxon>
        <taxon>Archaeoglobales</taxon>
        <taxon>Archaeoglobaceae</taxon>
        <taxon>Archaeoglobus</taxon>
    </lineage>
</organism>
<feature type="binding site" evidence="11">
    <location>
        <begin position="7"/>
        <end position="14"/>
    </location>
    <ligand>
        <name>ATP</name>
        <dbReference type="ChEBI" id="CHEBI:30616"/>
    </ligand>
</feature>
<keyword evidence="5 11" id="KW-0545">Nucleotide biosynthesis</keyword>
<proteinExistence type="inferred from homology"/>
<keyword evidence="4 11" id="KW-0808">Transferase</keyword>
<accession>A0A7C2SD15</accession>
<reference evidence="13" key="1">
    <citation type="journal article" date="2020" name="mSystems">
        <title>Genome- and Community-Level Interaction Insights into Carbon Utilization and Element Cycling Functions of Hydrothermarchaeota in Hydrothermal Sediment.</title>
        <authorList>
            <person name="Zhou Z."/>
            <person name="Liu Y."/>
            <person name="Xu W."/>
            <person name="Pan J."/>
            <person name="Luo Z.H."/>
            <person name="Li M."/>
        </authorList>
    </citation>
    <scope>NUCLEOTIDE SEQUENCE [LARGE SCALE GENOMIC DNA]</scope>
    <source>
        <strain evidence="13">SpSt-12</strain>
        <strain evidence="14">SpSt-87</strain>
    </source>
</reference>
<evidence type="ECO:0000256" key="1">
    <source>
        <dbReference type="ARBA" id="ARBA00009776"/>
    </source>
</evidence>
<dbReference type="SUPFAM" id="SSF52540">
    <property type="entry name" value="P-loop containing nucleoside triphosphate hydrolases"/>
    <property type="match status" value="1"/>
</dbReference>
<sequence>MLIAVEGIDGAGKTTISSYIAELLRKRGYMVKVFKEPSNSEYGRKIKNSKDRLSPEEELELFLKDRDIDVRDNIKPALQKGFFVVMDRYYLSNIAYQSARGIDARLIRERNEKIAPKPDLTILLDVEPEIAMERLRKRGELSPFERLDYLREVRKRFLENADEKTVVVDASKPLDKVMEDVKKIIDELIKAKP</sequence>
<dbReference type="NCBIfam" id="TIGR00041">
    <property type="entry name" value="DTMP_kinase"/>
    <property type="match status" value="1"/>
</dbReference>
<evidence type="ECO:0000256" key="9">
    <source>
        <dbReference type="ARBA" id="ARBA00029962"/>
    </source>
</evidence>
<gene>
    <name evidence="11 13" type="primary">tmk</name>
    <name evidence="13" type="ORF">ENN70_00050</name>
    <name evidence="14" type="ORF">ENW66_02230</name>
</gene>
<dbReference type="EC" id="2.7.4.9" evidence="2 11"/>
<evidence type="ECO:0000256" key="5">
    <source>
        <dbReference type="ARBA" id="ARBA00022727"/>
    </source>
</evidence>
<evidence type="ECO:0000256" key="6">
    <source>
        <dbReference type="ARBA" id="ARBA00022741"/>
    </source>
</evidence>
<dbReference type="Gene3D" id="3.40.50.300">
    <property type="entry name" value="P-loop containing nucleotide triphosphate hydrolases"/>
    <property type="match status" value="1"/>
</dbReference>
<keyword evidence="6 11" id="KW-0547">Nucleotide-binding</keyword>
<dbReference type="InterPro" id="IPR039430">
    <property type="entry name" value="Thymidylate_kin-like_dom"/>
</dbReference>
<comment type="caution">
    <text evidence="13">The sequence shown here is derived from an EMBL/GenBank/DDBJ whole genome shotgun (WGS) entry which is preliminary data.</text>
</comment>
<dbReference type="EMBL" id="DTLB01000010">
    <property type="protein sequence ID" value="HFW31760.1"/>
    <property type="molecule type" value="Genomic_DNA"/>
</dbReference>
<dbReference type="InterPro" id="IPR027417">
    <property type="entry name" value="P-loop_NTPase"/>
</dbReference>
<dbReference type="CDD" id="cd01672">
    <property type="entry name" value="TMPK"/>
    <property type="match status" value="1"/>
</dbReference>
<dbReference type="PANTHER" id="PTHR10344:SF4">
    <property type="entry name" value="UMP-CMP KINASE 2, MITOCHONDRIAL"/>
    <property type="match status" value="1"/>
</dbReference>
<evidence type="ECO:0000256" key="2">
    <source>
        <dbReference type="ARBA" id="ARBA00012980"/>
    </source>
</evidence>
<keyword evidence="8 11" id="KW-0067">ATP-binding</keyword>
<evidence type="ECO:0000313" key="13">
    <source>
        <dbReference type="EMBL" id="HET20523.1"/>
    </source>
</evidence>
<protein>
    <recommendedName>
        <fullName evidence="3 11">Probable thymidylate kinase</fullName>
        <ecNumber evidence="2 11">2.7.4.9</ecNumber>
    </recommendedName>
    <alternativeName>
        <fullName evidence="9 11">dTMP kinase</fullName>
    </alternativeName>
</protein>
<comment type="catalytic activity">
    <reaction evidence="10 11">
        <text>dTMP + ATP = dTDP + ADP</text>
        <dbReference type="Rhea" id="RHEA:13517"/>
        <dbReference type="ChEBI" id="CHEBI:30616"/>
        <dbReference type="ChEBI" id="CHEBI:58369"/>
        <dbReference type="ChEBI" id="CHEBI:63528"/>
        <dbReference type="ChEBI" id="CHEBI:456216"/>
        <dbReference type="EC" id="2.7.4.9"/>
    </reaction>
</comment>
<evidence type="ECO:0000256" key="11">
    <source>
        <dbReference type="HAMAP-Rule" id="MF_00165"/>
    </source>
</evidence>
<evidence type="ECO:0000256" key="7">
    <source>
        <dbReference type="ARBA" id="ARBA00022777"/>
    </source>
</evidence>
<dbReference type="EMBL" id="DSCQ01000001">
    <property type="protein sequence ID" value="HET20523.1"/>
    <property type="molecule type" value="Genomic_DNA"/>
</dbReference>
<dbReference type="PROSITE" id="PS01331">
    <property type="entry name" value="THYMIDYLATE_KINASE"/>
    <property type="match status" value="1"/>
</dbReference>